<comment type="caution">
    <text evidence="1">The sequence shown here is derived from an EMBL/GenBank/DDBJ whole genome shotgun (WGS) entry which is preliminary data.</text>
</comment>
<accession>A0A9D7K175</accession>
<protein>
    <recommendedName>
        <fullName evidence="3">Uracil-DNA glycosylase</fullName>
    </recommendedName>
</protein>
<gene>
    <name evidence="1" type="ORF">IPL58_05240</name>
</gene>
<evidence type="ECO:0008006" key="3">
    <source>
        <dbReference type="Google" id="ProtNLM"/>
    </source>
</evidence>
<dbReference type="AlphaFoldDB" id="A0A9D7K175"/>
<reference evidence="1" key="1">
    <citation type="submission" date="2020-10" db="EMBL/GenBank/DDBJ databases">
        <title>Connecting structure to function with the recovery of over 1000 high-quality activated sludge metagenome-assembled genomes encoding full-length rRNA genes using long-read sequencing.</title>
        <authorList>
            <person name="Singleton C.M."/>
            <person name="Petriglieri F."/>
            <person name="Kristensen J.M."/>
            <person name="Kirkegaard R.H."/>
            <person name="Michaelsen T.Y."/>
            <person name="Andersen M.H."/>
            <person name="Karst S.M."/>
            <person name="Dueholm M.S."/>
            <person name="Nielsen P.H."/>
            <person name="Albertsen M."/>
        </authorList>
    </citation>
    <scope>NUCLEOTIDE SEQUENCE</scope>
    <source>
        <strain evidence="1">Hirt_18-Q3-R61-65_BATAC.395</strain>
    </source>
</reference>
<evidence type="ECO:0000313" key="2">
    <source>
        <dbReference type="Proteomes" id="UP000886689"/>
    </source>
</evidence>
<organism evidence="1 2">
    <name type="scientific">Candidatus Proximibacter danicus</name>
    <dbReference type="NCBI Taxonomy" id="2954365"/>
    <lineage>
        <taxon>Bacteria</taxon>
        <taxon>Pseudomonadati</taxon>
        <taxon>Pseudomonadota</taxon>
        <taxon>Betaproteobacteria</taxon>
        <taxon>Candidatus Proximibacter</taxon>
    </lineage>
</organism>
<proteinExistence type="predicted"/>
<sequence length="68" mass="7941">METDKPAPDDTPRCNRCIHYFITHDVQFPYGCNALNFKSYRQPIDDVIEASGQPCLYFQPKLPGHRQR</sequence>
<dbReference type="Proteomes" id="UP000886689">
    <property type="component" value="Unassembled WGS sequence"/>
</dbReference>
<dbReference type="EMBL" id="JADJUC010000004">
    <property type="protein sequence ID" value="MBK8523568.1"/>
    <property type="molecule type" value="Genomic_DNA"/>
</dbReference>
<evidence type="ECO:0000313" key="1">
    <source>
        <dbReference type="EMBL" id="MBK8523568.1"/>
    </source>
</evidence>
<name>A0A9D7K175_9PROT</name>